<comment type="caution">
    <text evidence="1">The sequence shown here is derived from an EMBL/GenBank/DDBJ whole genome shotgun (WGS) entry which is preliminary data.</text>
</comment>
<dbReference type="PANTHER" id="PTHR45749">
    <property type="match status" value="1"/>
</dbReference>
<accession>A0AAV0XQK6</accession>
<sequence>MSEIIRYVYIANGKVKIEESFIDFIITDEKTGEGLASDIMKKLQDDQLDIQDARGQGYDNGANMAGKYRGVQARIQEKNNLALYIPCANHCLNLEGVHSASINAEMKHFFVKSFNDRIIRQNIVH</sequence>
<name>A0AAV0XQK6_9HEMI</name>
<dbReference type="Proteomes" id="UP001160148">
    <property type="component" value="Unassembled WGS sequence"/>
</dbReference>
<gene>
    <name evidence="1" type="ORF">MEUPH1_LOCUS24956</name>
</gene>
<dbReference type="PANTHER" id="PTHR45749:SF21">
    <property type="entry name" value="DUF4371 DOMAIN-CONTAINING PROTEIN"/>
    <property type="match status" value="1"/>
</dbReference>
<evidence type="ECO:0000313" key="2">
    <source>
        <dbReference type="Proteomes" id="UP001160148"/>
    </source>
</evidence>
<organism evidence="1 2">
    <name type="scientific">Macrosiphum euphorbiae</name>
    <name type="common">potato aphid</name>
    <dbReference type="NCBI Taxonomy" id="13131"/>
    <lineage>
        <taxon>Eukaryota</taxon>
        <taxon>Metazoa</taxon>
        <taxon>Ecdysozoa</taxon>
        <taxon>Arthropoda</taxon>
        <taxon>Hexapoda</taxon>
        <taxon>Insecta</taxon>
        <taxon>Pterygota</taxon>
        <taxon>Neoptera</taxon>
        <taxon>Paraneoptera</taxon>
        <taxon>Hemiptera</taxon>
        <taxon>Sternorrhyncha</taxon>
        <taxon>Aphidomorpha</taxon>
        <taxon>Aphidoidea</taxon>
        <taxon>Aphididae</taxon>
        <taxon>Macrosiphini</taxon>
        <taxon>Macrosiphum</taxon>
    </lineage>
</organism>
<dbReference type="AlphaFoldDB" id="A0AAV0XQK6"/>
<dbReference type="EMBL" id="CARXXK010000605">
    <property type="protein sequence ID" value="CAI6370879.1"/>
    <property type="molecule type" value="Genomic_DNA"/>
</dbReference>
<reference evidence="1 2" key="1">
    <citation type="submission" date="2023-01" db="EMBL/GenBank/DDBJ databases">
        <authorList>
            <person name="Whitehead M."/>
        </authorList>
    </citation>
    <scope>NUCLEOTIDE SEQUENCE [LARGE SCALE GENOMIC DNA]</scope>
</reference>
<proteinExistence type="predicted"/>
<keyword evidence="2" id="KW-1185">Reference proteome</keyword>
<protein>
    <recommendedName>
        <fullName evidence="3">DUF4371 domain-containing protein</fullName>
    </recommendedName>
</protein>
<evidence type="ECO:0000313" key="1">
    <source>
        <dbReference type="EMBL" id="CAI6370879.1"/>
    </source>
</evidence>
<evidence type="ECO:0008006" key="3">
    <source>
        <dbReference type="Google" id="ProtNLM"/>
    </source>
</evidence>